<evidence type="ECO:0008006" key="3">
    <source>
        <dbReference type="Google" id="ProtNLM"/>
    </source>
</evidence>
<evidence type="ECO:0000313" key="1">
    <source>
        <dbReference type="EMBL" id="MDS0284067.1"/>
    </source>
</evidence>
<protein>
    <recommendedName>
        <fullName evidence="3">Dispersed gene family protein 1 (DGF-1)</fullName>
    </recommendedName>
</protein>
<dbReference type="RefSeq" id="WP_310901814.1">
    <property type="nucleotide sequence ID" value="NZ_JAMQOS010000007.1"/>
</dbReference>
<sequence>MGFIATETVRSVGFTMRLVTRGTHRCVVVTEEIAAIGTGLDVVVADARTTRVTGNDVRCTVWLCVDGTRGLIGLAEHLATRSTVSAVILTDVFATSTAGFQMVRGEQTAAVNTFRCMVQTTDFVSVIGNDGVSRAKRVVTDGTDLVMLGANSVTSVGAGVLVVVANDAIAVRTIGHEVETVGFVALSARLDVRIAENVVVVCTPGLVSRAEDVPTRYARVAVVRAQGLLARVTRLGVRIAGDRVTDGAFYPVGFTNIVTARGARFEMVSTERFVTQITLVSVSWASDIVTLGAGRGVISADDVITDSTVPAVSLANLLPARVTRR</sequence>
<gene>
    <name evidence="1" type="ORF">NDI86_18280</name>
</gene>
<name>A0ABU2FTH0_9EURY</name>
<comment type="caution">
    <text evidence="1">The sequence shown here is derived from an EMBL/GenBank/DDBJ whole genome shotgun (WGS) entry which is preliminary data.</text>
</comment>
<evidence type="ECO:0000313" key="2">
    <source>
        <dbReference type="Proteomes" id="UP001268864"/>
    </source>
</evidence>
<organism evidence="1 2">
    <name type="scientific">Haloarcula onubensis</name>
    <dbReference type="NCBI Taxonomy" id="2950539"/>
    <lineage>
        <taxon>Archaea</taxon>
        <taxon>Methanobacteriati</taxon>
        <taxon>Methanobacteriota</taxon>
        <taxon>Stenosarchaea group</taxon>
        <taxon>Halobacteria</taxon>
        <taxon>Halobacteriales</taxon>
        <taxon>Haloarculaceae</taxon>
        <taxon>Haloarcula</taxon>
    </lineage>
</organism>
<reference evidence="1 2" key="1">
    <citation type="submission" date="2022-06" db="EMBL/GenBank/DDBJ databases">
        <title>Halomicroarcula sp. a new haloarchaeum isolate from saline soil.</title>
        <authorList>
            <person name="Strakova D."/>
            <person name="Galisteo C."/>
            <person name="Sanchez-Porro C."/>
            <person name="Ventosa A."/>
        </authorList>
    </citation>
    <scope>NUCLEOTIDE SEQUENCE [LARGE SCALE GENOMIC DNA]</scope>
    <source>
        <strain evidence="1 2">S3CR25-11</strain>
    </source>
</reference>
<keyword evidence="2" id="KW-1185">Reference proteome</keyword>
<proteinExistence type="predicted"/>
<dbReference type="EMBL" id="JAMQOS010000007">
    <property type="protein sequence ID" value="MDS0284067.1"/>
    <property type="molecule type" value="Genomic_DNA"/>
</dbReference>
<dbReference type="Proteomes" id="UP001268864">
    <property type="component" value="Unassembled WGS sequence"/>
</dbReference>
<accession>A0ABU2FTH0</accession>